<dbReference type="PROSITE" id="PS50883">
    <property type="entry name" value="EAL"/>
    <property type="match status" value="1"/>
</dbReference>
<dbReference type="InterPro" id="IPR050706">
    <property type="entry name" value="Cyclic-di-GMP_PDE-like"/>
</dbReference>
<dbReference type="Gene3D" id="3.20.20.450">
    <property type="entry name" value="EAL domain"/>
    <property type="match status" value="1"/>
</dbReference>
<feature type="domain" description="EAL" evidence="1">
    <location>
        <begin position="332"/>
        <end position="587"/>
    </location>
</feature>
<dbReference type="Pfam" id="PF01590">
    <property type="entry name" value="GAF"/>
    <property type="match status" value="1"/>
</dbReference>
<dbReference type="PANTHER" id="PTHR33121:SF19">
    <property type="entry name" value="CYCLIC DI-GMP PHOSPHODIESTERASE PA2567"/>
    <property type="match status" value="1"/>
</dbReference>
<evidence type="ECO:0000313" key="3">
    <source>
        <dbReference type="Proteomes" id="UP000295433"/>
    </source>
</evidence>
<dbReference type="GO" id="GO:0071111">
    <property type="term" value="F:cyclic-guanylate-specific phosphodiesterase activity"/>
    <property type="evidence" value="ECO:0007669"/>
    <property type="project" value="InterPro"/>
</dbReference>
<accession>A0A4V2VTB7</accession>
<reference evidence="2 3" key="1">
    <citation type="submission" date="2019-03" db="EMBL/GenBank/DDBJ databases">
        <title>Genomic Encyclopedia of Type Strains, Phase IV (KMG-IV): sequencing the most valuable type-strain genomes for metagenomic binning, comparative biology and taxonomic classification.</title>
        <authorList>
            <person name="Goeker M."/>
        </authorList>
    </citation>
    <scope>NUCLEOTIDE SEQUENCE [LARGE SCALE GENOMIC DNA]</scope>
    <source>
        <strain evidence="2 3">DSM 16730</strain>
    </source>
</reference>
<gene>
    <name evidence="2" type="ORF">EDC54_10591</name>
</gene>
<proteinExistence type="predicted"/>
<dbReference type="InterPro" id="IPR029016">
    <property type="entry name" value="GAF-like_dom_sf"/>
</dbReference>
<dbReference type="SUPFAM" id="SSF55781">
    <property type="entry name" value="GAF domain-like"/>
    <property type="match status" value="1"/>
</dbReference>
<dbReference type="Gene3D" id="3.30.70.270">
    <property type="match status" value="1"/>
</dbReference>
<dbReference type="AlphaFoldDB" id="A0A4V2VTB7"/>
<dbReference type="EMBL" id="SMBY01000005">
    <property type="protein sequence ID" value="TCV05825.1"/>
    <property type="molecule type" value="Genomic_DNA"/>
</dbReference>
<evidence type="ECO:0000259" key="1">
    <source>
        <dbReference type="PROSITE" id="PS50883"/>
    </source>
</evidence>
<dbReference type="SUPFAM" id="SSF141868">
    <property type="entry name" value="EAL domain-like"/>
    <property type="match status" value="1"/>
</dbReference>
<comment type="caution">
    <text evidence="2">The sequence shown here is derived from an EMBL/GenBank/DDBJ whole genome shotgun (WGS) entry which is preliminary data.</text>
</comment>
<organism evidence="2 3">
    <name type="scientific">Samsonia erythrinae</name>
    <dbReference type="NCBI Taxonomy" id="160434"/>
    <lineage>
        <taxon>Bacteria</taxon>
        <taxon>Pseudomonadati</taxon>
        <taxon>Pseudomonadota</taxon>
        <taxon>Gammaproteobacteria</taxon>
        <taxon>Enterobacterales</taxon>
        <taxon>Pectobacteriaceae</taxon>
        <taxon>Samsonia</taxon>
    </lineage>
</organism>
<evidence type="ECO:0000313" key="2">
    <source>
        <dbReference type="EMBL" id="TCV05825.1"/>
    </source>
</evidence>
<dbReference type="Gene3D" id="3.30.450.40">
    <property type="match status" value="1"/>
</dbReference>
<dbReference type="InterPro" id="IPR001633">
    <property type="entry name" value="EAL_dom"/>
</dbReference>
<dbReference type="Proteomes" id="UP000295433">
    <property type="component" value="Unassembled WGS sequence"/>
</dbReference>
<dbReference type="OrthoDB" id="6597954at2"/>
<name>A0A4V2VTB7_9GAMM</name>
<dbReference type="SMART" id="SM00052">
    <property type="entry name" value="EAL"/>
    <property type="match status" value="1"/>
</dbReference>
<dbReference type="Pfam" id="PF00563">
    <property type="entry name" value="EAL"/>
    <property type="match status" value="1"/>
</dbReference>
<dbReference type="InterPro" id="IPR043128">
    <property type="entry name" value="Rev_trsase/Diguanyl_cyclase"/>
</dbReference>
<dbReference type="CDD" id="cd01948">
    <property type="entry name" value="EAL"/>
    <property type="match status" value="1"/>
</dbReference>
<dbReference type="InterPro" id="IPR003018">
    <property type="entry name" value="GAF"/>
</dbReference>
<dbReference type="RefSeq" id="WP_132455793.1">
    <property type="nucleotide sequence ID" value="NZ_JAWIZJ010000005.1"/>
</dbReference>
<dbReference type="PANTHER" id="PTHR33121">
    <property type="entry name" value="CYCLIC DI-GMP PHOSPHODIESTERASE PDEF"/>
    <property type="match status" value="1"/>
</dbReference>
<protein>
    <submittedName>
        <fullName evidence="2">EAL domain-containing protein (Putative c-di-GMP-specific phosphodiesterase class I)</fullName>
    </submittedName>
</protein>
<sequence>MLKHLSHDEEKRMQILDELQKTDAYQDEVLHKLTNMACQLLSTPTALITLTGPKTLHIKAKTCFPLDDIDKIGTFDHFTIETGRDFVCPDAKQDARFKNSPFVTGEPFMRFYAGVPLKTKEGYSIGTLCVIDYVPRTLSKIQLRLLRDLASIAMILMEYRNNIGLIDGVTLLANRQRLIYDISHITDIHENYLLILIDTIEISYAYEMGCALGMPTVEGLLKDIGVFLRLSLSATSSIYSVAVGRFALLVKSDKKEQALAELDACADRIHESISSHIPLKLELFTGYTEFQIPANDPQRILREAMSALRVAITRNIRHSAYDHEADKAQQLAFTLLNELADVIQNNKPGLYLVYQPKLSLTTHTITGAEALIRWRHPTLGEIYPDQFIPLAEGTTLMRPLTEWVIRQSASQVKAWRQTGLTFPVSVNIAVSNFAESDFIPRIMAILEGDGLTPQDVDLECVETQKIIESSETSATMLALKQLGFTIALDDFGSGYSNLSYLRNIPATMIKLDKSLIKDIKTDHNSRVIVASAIGMLHKLNYTVLAEGVENKETLEHLTRFGCNEVQGYYFSRPILPENFSLWLAAHSSRIAT</sequence>
<dbReference type="InterPro" id="IPR035919">
    <property type="entry name" value="EAL_sf"/>
</dbReference>
<keyword evidence="3" id="KW-1185">Reference proteome</keyword>